<sequence length="182" mass="20841">MYVSPNLNKEETARRMAEGILSAPVNIMCSLCKAEHQLLEVFVTASANAYVVRKIRKTLYKLQKFGLVLTYEDDAKGEWHMLMPDSVRDSLADFVPQFMNYINAGQPIPSAKEIRMRMALHRFLDGGMLDSKMTYCCLHIWTLEGKIHEGYFPFISQSVIIDVVSDMYVSGSFWVYLAFNGY</sequence>
<dbReference type="Proteomes" id="UP000260874">
    <property type="component" value="Unassembled WGS sequence"/>
</dbReference>
<dbReference type="EMBL" id="QSRB01000002">
    <property type="protein sequence ID" value="RGK87532.1"/>
    <property type="molecule type" value="Genomic_DNA"/>
</dbReference>
<name>A0A3E4Q5B2_BACUN</name>
<evidence type="ECO:0000313" key="2">
    <source>
        <dbReference type="Proteomes" id="UP000260874"/>
    </source>
</evidence>
<organism evidence="1 2">
    <name type="scientific">Bacteroides uniformis</name>
    <dbReference type="NCBI Taxonomy" id="820"/>
    <lineage>
        <taxon>Bacteria</taxon>
        <taxon>Pseudomonadati</taxon>
        <taxon>Bacteroidota</taxon>
        <taxon>Bacteroidia</taxon>
        <taxon>Bacteroidales</taxon>
        <taxon>Bacteroidaceae</taxon>
        <taxon>Bacteroides</taxon>
    </lineage>
</organism>
<accession>A0A3E4Q5B2</accession>
<comment type="caution">
    <text evidence="1">The sequence shown here is derived from an EMBL/GenBank/DDBJ whole genome shotgun (WGS) entry which is preliminary data.</text>
</comment>
<protein>
    <submittedName>
        <fullName evidence="1">Uncharacterized protein</fullName>
    </submittedName>
</protein>
<reference evidence="1 2" key="1">
    <citation type="submission" date="2018-08" db="EMBL/GenBank/DDBJ databases">
        <title>A genome reference for cultivated species of the human gut microbiota.</title>
        <authorList>
            <person name="Zou Y."/>
            <person name="Xue W."/>
            <person name="Luo G."/>
        </authorList>
    </citation>
    <scope>NUCLEOTIDE SEQUENCE [LARGE SCALE GENOMIC DNA]</scope>
    <source>
        <strain evidence="1 2">TF09-22</strain>
    </source>
</reference>
<dbReference type="AlphaFoldDB" id="A0A3E4Q5B2"/>
<evidence type="ECO:0000313" key="1">
    <source>
        <dbReference type="EMBL" id="RGK87532.1"/>
    </source>
</evidence>
<gene>
    <name evidence="1" type="ORF">DXC91_02900</name>
</gene>
<proteinExistence type="predicted"/>